<dbReference type="SUPFAM" id="SSF89260">
    <property type="entry name" value="Collagen-binding domain"/>
    <property type="match status" value="1"/>
</dbReference>
<protein>
    <submittedName>
        <fullName evidence="10">Alkaline serine protease</fullName>
    </submittedName>
</protein>
<evidence type="ECO:0000313" key="10">
    <source>
        <dbReference type="EMBL" id="GHF93805.1"/>
    </source>
</evidence>
<keyword evidence="11" id="KW-1185">Reference proteome</keyword>
<evidence type="ECO:0000256" key="5">
    <source>
        <dbReference type="PROSITE-ProRule" id="PRU01240"/>
    </source>
</evidence>
<dbReference type="PROSITE" id="PS00138">
    <property type="entry name" value="SUBTILASE_SER"/>
    <property type="match status" value="1"/>
</dbReference>
<dbReference type="SUPFAM" id="SSF54897">
    <property type="entry name" value="Protease propeptides/inhibitors"/>
    <property type="match status" value="1"/>
</dbReference>
<dbReference type="InterPro" id="IPR050131">
    <property type="entry name" value="Peptidase_S8_subtilisin-like"/>
</dbReference>
<dbReference type="InterPro" id="IPR023827">
    <property type="entry name" value="Peptidase_S8_Asp-AS"/>
</dbReference>
<dbReference type="InterPro" id="IPR036852">
    <property type="entry name" value="Peptidase_S8/S53_dom_sf"/>
</dbReference>
<dbReference type="PROSITE" id="PS00136">
    <property type="entry name" value="SUBTILASE_ASP"/>
    <property type="match status" value="1"/>
</dbReference>
<keyword evidence="2 5" id="KW-0645">Protease</keyword>
<evidence type="ECO:0000259" key="9">
    <source>
        <dbReference type="Pfam" id="PF05922"/>
    </source>
</evidence>
<dbReference type="Gene3D" id="2.60.120.380">
    <property type="match status" value="1"/>
</dbReference>
<dbReference type="PANTHER" id="PTHR43806:SF11">
    <property type="entry name" value="CEREVISIN-RELATED"/>
    <property type="match status" value="1"/>
</dbReference>
<dbReference type="Pfam" id="PF00082">
    <property type="entry name" value="Peptidase_S8"/>
    <property type="match status" value="1"/>
</dbReference>
<evidence type="ECO:0000256" key="4">
    <source>
        <dbReference type="ARBA" id="ARBA00022825"/>
    </source>
</evidence>
<dbReference type="PROSITE" id="PS51892">
    <property type="entry name" value="SUBTILASE"/>
    <property type="match status" value="1"/>
</dbReference>
<dbReference type="Gene3D" id="3.40.50.200">
    <property type="entry name" value="Peptidase S8/S53 domain"/>
    <property type="match status" value="1"/>
</dbReference>
<feature type="active site" description="Charge relay system" evidence="5">
    <location>
        <position position="363"/>
    </location>
</feature>
<dbReference type="InterPro" id="IPR022398">
    <property type="entry name" value="Peptidase_S8_His-AS"/>
</dbReference>
<keyword evidence="4 5" id="KW-0720">Serine protease</keyword>
<evidence type="ECO:0000256" key="7">
    <source>
        <dbReference type="SAM" id="SignalP"/>
    </source>
</evidence>
<dbReference type="RefSeq" id="WP_189641823.1">
    <property type="nucleotide sequence ID" value="NZ_BNAL01000002.1"/>
</dbReference>
<dbReference type="CDD" id="cd04077">
    <property type="entry name" value="Peptidases_S8_PCSK9_ProteinaseK_like"/>
    <property type="match status" value="1"/>
</dbReference>
<dbReference type="Pfam" id="PF05922">
    <property type="entry name" value="Inhibitor_I9"/>
    <property type="match status" value="1"/>
</dbReference>
<dbReference type="SUPFAM" id="SSF52743">
    <property type="entry name" value="Subtilisin-like"/>
    <property type="match status" value="1"/>
</dbReference>
<dbReference type="InterPro" id="IPR015500">
    <property type="entry name" value="Peptidase_S8_subtilisin-rel"/>
</dbReference>
<dbReference type="PRINTS" id="PR00723">
    <property type="entry name" value="SUBTILISIN"/>
</dbReference>
<dbReference type="PROSITE" id="PS51257">
    <property type="entry name" value="PROKAR_LIPOPROTEIN"/>
    <property type="match status" value="1"/>
</dbReference>
<dbReference type="PROSITE" id="PS00137">
    <property type="entry name" value="SUBTILASE_HIS"/>
    <property type="match status" value="1"/>
</dbReference>
<dbReference type="Gene3D" id="3.30.70.80">
    <property type="entry name" value="Peptidase S8 propeptide/proteinase inhibitor I9"/>
    <property type="match status" value="1"/>
</dbReference>
<reference evidence="11" key="1">
    <citation type="journal article" date="2019" name="Int. J. Syst. Evol. Microbiol.">
        <title>The Global Catalogue of Microorganisms (GCM) 10K type strain sequencing project: providing services to taxonomists for standard genome sequencing and annotation.</title>
        <authorList>
            <consortium name="The Broad Institute Genomics Platform"/>
            <consortium name="The Broad Institute Genome Sequencing Center for Infectious Disease"/>
            <person name="Wu L."/>
            <person name="Ma J."/>
        </authorList>
    </citation>
    <scope>NUCLEOTIDE SEQUENCE [LARGE SCALE GENOMIC DNA]</scope>
    <source>
        <strain evidence="11">CGMCC 1.18439</strain>
    </source>
</reference>
<feature type="signal peptide" evidence="7">
    <location>
        <begin position="1"/>
        <end position="26"/>
    </location>
</feature>
<gene>
    <name evidence="10" type="ORF">GCM10017783_02160</name>
</gene>
<keyword evidence="7" id="KW-0732">Signal</keyword>
<dbReference type="InterPro" id="IPR000209">
    <property type="entry name" value="Peptidase_S8/S53_dom"/>
</dbReference>
<evidence type="ECO:0000256" key="6">
    <source>
        <dbReference type="RuleBase" id="RU003355"/>
    </source>
</evidence>
<dbReference type="EMBL" id="BNAL01000002">
    <property type="protein sequence ID" value="GHF93805.1"/>
    <property type="molecule type" value="Genomic_DNA"/>
</dbReference>
<comment type="similarity">
    <text evidence="1 5 6">Belongs to the peptidase S8 family.</text>
</comment>
<dbReference type="GO" id="GO:0006508">
    <property type="term" value="P:proteolysis"/>
    <property type="evidence" value="ECO:0007669"/>
    <property type="project" value="UniProtKB-KW"/>
</dbReference>
<evidence type="ECO:0000313" key="11">
    <source>
        <dbReference type="Proteomes" id="UP000632154"/>
    </source>
</evidence>
<dbReference type="InterPro" id="IPR023828">
    <property type="entry name" value="Peptidase_S8_Ser-AS"/>
</dbReference>
<dbReference type="InterPro" id="IPR037045">
    <property type="entry name" value="S8pro/Inhibitor_I9_sf"/>
</dbReference>
<proteinExistence type="inferred from homology"/>
<feature type="active site" description="Charge relay system" evidence="5">
    <location>
        <position position="211"/>
    </location>
</feature>
<evidence type="ECO:0000256" key="3">
    <source>
        <dbReference type="ARBA" id="ARBA00022801"/>
    </source>
</evidence>
<feature type="active site" description="Charge relay system" evidence="5">
    <location>
        <position position="179"/>
    </location>
</feature>
<sequence>MKKTTVVALGLGLLLASCGTAPTAPATTPEAGGLTSVDRPERARSAGELAPLIKVDQKNVIDGQYIVVLSQGALGSDLSAQSESSLIQALGLQPQGVTMQYIYGQALEGFAAQLSAENLQILRADPRVKYIEQDQVMRANATQNGATWGLDRVDQRALPLNSSYVYNTTASNVTSYIIDTGILTTHSDFGGRAVWGTNQTGDGRNTDCNGHGTHVAGTVGGNTYGVAKGTRLVAVKVLSCDGSGSNSGVIAGINWAASNRSGPAVANMSLGGGASQATDDAVSGAVNRGLTMVVAAGNENQNACNVSPARAPLAITVGSTTRSDARSSFSNYGSCVDINAPGSDITSAWHTGNTATNTISGTSMASPHVAGGAALVLATNPSYTPAQVNSALNASATTGQLTGLNGSPNRLLYTLAGSSTPTPTPTPTPGERTFSGTLSQGQAAYAPSANGEARSGAITLQLTGPSGADFDLTLQRYDGSQWVDVASSQGTSSSERISTSVASGTYRYEVYAYSGSGSFTLTVQ</sequence>
<feature type="domain" description="Inhibitor I9" evidence="9">
    <location>
        <begin position="64"/>
        <end position="138"/>
    </location>
</feature>
<dbReference type="GO" id="GO:0008233">
    <property type="term" value="F:peptidase activity"/>
    <property type="evidence" value="ECO:0007669"/>
    <property type="project" value="UniProtKB-KW"/>
</dbReference>
<dbReference type="InterPro" id="IPR010259">
    <property type="entry name" value="S8pro/Inhibitor_I9"/>
</dbReference>
<dbReference type="PANTHER" id="PTHR43806">
    <property type="entry name" value="PEPTIDASE S8"/>
    <property type="match status" value="1"/>
</dbReference>
<organism evidence="10 11">
    <name type="scientific">Deinococcus piscis</name>
    <dbReference type="NCBI Taxonomy" id="394230"/>
    <lineage>
        <taxon>Bacteria</taxon>
        <taxon>Thermotogati</taxon>
        <taxon>Deinococcota</taxon>
        <taxon>Deinococci</taxon>
        <taxon>Deinococcales</taxon>
        <taxon>Deinococcaceae</taxon>
        <taxon>Deinococcus</taxon>
    </lineage>
</organism>
<evidence type="ECO:0000256" key="2">
    <source>
        <dbReference type="ARBA" id="ARBA00022670"/>
    </source>
</evidence>
<evidence type="ECO:0000256" key="1">
    <source>
        <dbReference type="ARBA" id="ARBA00011073"/>
    </source>
</evidence>
<evidence type="ECO:0000259" key="8">
    <source>
        <dbReference type="Pfam" id="PF00082"/>
    </source>
</evidence>
<dbReference type="InterPro" id="IPR034193">
    <property type="entry name" value="PCSK9_ProteinaseK-like"/>
</dbReference>
<comment type="caution">
    <text evidence="10">The sequence shown here is derived from an EMBL/GenBank/DDBJ whole genome shotgun (WGS) entry which is preliminary data.</text>
</comment>
<dbReference type="Proteomes" id="UP000632154">
    <property type="component" value="Unassembled WGS sequence"/>
</dbReference>
<name>A0ABQ3JXX5_9DEIO</name>
<feature type="domain" description="Peptidase S8/S53" evidence="8">
    <location>
        <begin position="177"/>
        <end position="405"/>
    </location>
</feature>
<accession>A0ABQ3JXX5</accession>
<keyword evidence="3 5" id="KW-0378">Hydrolase</keyword>
<feature type="chain" id="PRO_5046455532" evidence="7">
    <location>
        <begin position="27"/>
        <end position="524"/>
    </location>
</feature>